<evidence type="ECO:0000313" key="1">
    <source>
        <dbReference type="EMBL" id="KAL3576346.1"/>
    </source>
</evidence>
<accession>A0ACC4BD96</accession>
<reference evidence="1 2" key="1">
    <citation type="journal article" date="2024" name="Plant Biotechnol. J.">
        <title>Genome and CRISPR/Cas9 system of a widespread forest tree (Populus alba) in the world.</title>
        <authorList>
            <person name="Liu Y.J."/>
            <person name="Jiang P.F."/>
            <person name="Han X.M."/>
            <person name="Li X.Y."/>
            <person name="Wang H.M."/>
            <person name="Wang Y.J."/>
            <person name="Wang X.X."/>
            <person name="Zeng Q.Y."/>
        </authorList>
    </citation>
    <scope>NUCLEOTIDE SEQUENCE [LARGE SCALE GENOMIC DNA]</scope>
    <source>
        <strain evidence="2">cv. PAL-ZL1</strain>
    </source>
</reference>
<dbReference type="EMBL" id="RCHU02000011">
    <property type="protein sequence ID" value="KAL3576346.1"/>
    <property type="molecule type" value="Genomic_DNA"/>
</dbReference>
<proteinExistence type="predicted"/>
<gene>
    <name evidence="1" type="ORF">D5086_021629</name>
</gene>
<dbReference type="Proteomes" id="UP000309997">
    <property type="component" value="Unassembled WGS sequence"/>
</dbReference>
<name>A0ACC4BD96_POPAL</name>
<keyword evidence="2" id="KW-1185">Reference proteome</keyword>
<organism evidence="1 2">
    <name type="scientific">Populus alba</name>
    <name type="common">White poplar</name>
    <dbReference type="NCBI Taxonomy" id="43335"/>
    <lineage>
        <taxon>Eukaryota</taxon>
        <taxon>Viridiplantae</taxon>
        <taxon>Streptophyta</taxon>
        <taxon>Embryophyta</taxon>
        <taxon>Tracheophyta</taxon>
        <taxon>Spermatophyta</taxon>
        <taxon>Magnoliopsida</taxon>
        <taxon>eudicotyledons</taxon>
        <taxon>Gunneridae</taxon>
        <taxon>Pentapetalae</taxon>
        <taxon>rosids</taxon>
        <taxon>fabids</taxon>
        <taxon>Malpighiales</taxon>
        <taxon>Salicaceae</taxon>
        <taxon>Saliceae</taxon>
        <taxon>Populus</taxon>
    </lineage>
</organism>
<protein>
    <submittedName>
        <fullName evidence="1">Uncharacterized protein</fullName>
    </submittedName>
</protein>
<comment type="caution">
    <text evidence="1">The sequence shown here is derived from an EMBL/GenBank/DDBJ whole genome shotgun (WGS) entry which is preliminary data.</text>
</comment>
<evidence type="ECO:0000313" key="2">
    <source>
        <dbReference type="Proteomes" id="UP000309997"/>
    </source>
</evidence>
<sequence>MSCLASHVSSDNGEQDLSDAANHSGESGITYLTVNVAHENKKQSAPVADLIVLSDDEKEDASAAASKRKIQNLNCSIWNCMSPNGMKTGLWSMLLLKEWSDC</sequence>